<evidence type="ECO:0000259" key="2">
    <source>
        <dbReference type="Pfam" id="PF03432"/>
    </source>
</evidence>
<feature type="compositionally biased region" description="Basic and acidic residues" evidence="1">
    <location>
        <begin position="561"/>
        <end position="583"/>
    </location>
</feature>
<dbReference type="EMBL" id="UGQA01000005">
    <property type="protein sequence ID" value="STZ01671.1"/>
    <property type="molecule type" value="Genomic_DNA"/>
</dbReference>
<feature type="compositionally biased region" description="Basic and acidic residues" evidence="1">
    <location>
        <begin position="308"/>
        <end position="331"/>
    </location>
</feature>
<sequence>MLVRFFDHGKVKKGELTRTGGGGAVRNYLLFDKDNRSKPRDGARLIYGNDIDTTEVINGIKNSKIYTSGVLSFAPQESLTDAQKIEIIESFEQNLFPGMTAGEYSGYWVEHQDKDRQELHFVFADIHLPSGKALPVYYHGKDLKLVDSWKDLINIDYNLEDPNDSKRQRPYQLKSYEYALKKQQENDKRAGKIVKNKKQFDEEKIGEWLINEIIEDESIQTQDDIIQKISEVFEITRVAKDGKSISIKNPEGGRNIKLKGMMYEREFTRQRFESLGKTQTRERKNRSELQAINRREREKRKLRLEQRFEKRRGSDRQLEQDLGREFSEVESRATATSSEPAQSINGQSERAEPSSQPYERIGVTDSGNLPDQRERQSQEYDAKRERGEQYSGQSEQNHFANHTPSNDDHQPAGHHGYQKGSDRASATHEISKQTGYASDTVYPVRDFSRCRFVWVELLSGQSGVSNPATLGYTTSPYQSNPYRGSGIIHGESLHQSGQRRWVADYAKKSTNSVLGKQPAGGEDLTGHRTAPDQTNRTSEERQPSKVASYDPSNPYRAHHEKFRETIERFAPENRQQADADKKRLTATAQSSDFTVSDDAVTAAIDQAIDPSRPTDTSQDRAAQSANQQLLGRISHFKQITDSNAQSRQGRISTLTNQNTISLEPIREHTKRRQQRRRKVVDRFKDFDSDITDQYRREQQRTAKLRKLSQRTRNAKDGYVQHIGEFQETTNQFGELVGTVSALVRAIIELFKKLFNGLKQQVVGYAREGRLYEVDANGKQHKMNQQQAESYVSSHPYDLSGYAKLKFTAEKLEKDKELRHQPFRGFGR</sequence>
<gene>
    <name evidence="3" type="primary">mbeA</name>
    <name evidence="3" type="ORF">NCTC11091_02143</name>
</gene>
<feature type="compositionally biased region" description="Polar residues" evidence="1">
    <location>
        <begin position="390"/>
        <end position="404"/>
    </location>
</feature>
<feature type="region of interest" description="Disordered" evidence="1">
    <location>
        <begin position="273"/>
        <end position="294"/>
    </location>
</feature>
<feature type="compositionally biased region" description="Basic and acidic residues" evidence="1">
    <location>
        <begin position="273"/>
        <end position="287"/>
    </location>
</feature>
<feature type="compositionally biased region" description="Basic and acidic residues" evidence="1">
    <location>
        <begin position="420"/>
        <end position="431"/>
    </location>
</feature>
<name>A0A378QLS1_9GAMM</name>
<feature type="compositionally biased region" description="Polar residues" evidence="1">
    <location>
        <begin position="333"/>
        <end position="357"/>
    </location>
</feature>
<dbReference type="EC" id="5.99.1.2" evidence="3"/>
<dbReference type="Pfam" id="PF03432">
    <property type="entry name" value="Relaxase"/>
    <property type="match status" value="1"/>
</dbReference>
<evidence type="ECO:0000313" key="4">
    <source>
        <dbReference type="Proteomes" id="UP000255193"/>
    </source>
</evidence>
<organism evidence="3 4">
    <name type="scientific">Faucicola atlantae</name>
    <dbReference type="NCBI Taxonomy" id="34059"/>
    <lineage>
        <taxon>Bacteria</taxon>
        <taxon>Pseudomonadati</taxon>
        <taxon>Pseudomonadota</taxon>
        <taxon>Gammaproteobacteria</taxon>
        <taxon>Moraxellales</taxon>
        <taxon>Moraxellaceae</taxon>
        <taxon>Faucicola</taxon>
    </lineage>
</organism>
<feature type="region of interest" description="Disordered" evidence="1">
    <location>
        <begin position="308"/>
        <end position="431"/>
    </location>
</feature>
<accession>A0A378QLS1</accession>
<protein>
    <submittedName>
        <fullName evidence="3">DNA relaxase mbeA</fullName>
        <ecNumber evidence="3">5.99.1.2</ecNumber>
    </submittedName>
</protein>
<proteinExistence type="predicted"/>
<reference evidence="3 4" key="1">
    <citation type="submission" date="2018-06" db="EMBL/GenBank/DDBJ databases">
        <authorList>
            <consortium name="Pathogen Informatics"/>
            <person name="Doyle S."/>
        </authorList>
    </citation>
    <scope>NUCLEOTIDE SEQUENCE [LARGE SCALE GENOMIC DNA]</scope>
    <source>
        <strain evidence="3 4">NCTC11091</strain>
    </source>
</reference>
<evidence type="ECO:0000256" key="1">
    <source>
        <dbReference type="SAM" id="MobiDB-lite"/>
    </source>
</evidence>
<keyword evidence="3" id="KW-0413">Isomerase</keyword>
<dbReference type="GO" id="GO:0016853">
    <property type="term" value="F:isomerase activity"/>
    <property type="evidence" value="ECO:0007669"/>
    <property type="project" value="UniProtKB-KW"/>
</dbReference>
<dbReference type="InterPro" id="IPR005094">
    <property type="entry name" value="Endonuclease_MobA/VirD2"/>
</dbReference>
<feature type="region of interest" description="Disordered" evidence="1">
    <location>
        <begin position="509"/>
        <end position="589"/>
    </location>
</feature>
<evidence type="ECO:0000313" key="3">
    <source>
        <dbReference type="EMBL" id="STZ01671.1"/>
    </source>
</evidence>
<feature type="compositionally biased region" description="Basic and acidic residues" evidence="1">
    <location>
        <begin position="371"/>
        <end position="388"/>
    </location>
</feature>
<feature type="domain" description="MobA/VirD2-like nuclease" evidence="2">
    <location>
        <begin position="55"/>
        <end position="138"/>
    </location>
</feature>
<dbReference type="RefSeq" id="WP_067059537.1">
    <property type="nucleotide sequence ID" value="NZ_MXAO01000033.1"/>
</dbReference>
<dbReference type="AlphaFoldDB" id="A0A378QLS1"/>
<dbReference type="Proteomes" id="UP000255193">
    <property type="component" value="Unassembled WGS sequence"/>
</dbReference>